<dbReference type="SUPFAM" id="SSF56784">
    <property type="entry name" value="HAD-like"/>
    <property type="match status" value="1"/>
</dbReference>
<dbReference type="OrthoDB" id="9787572at2"/>
<dbReference type="PANTHER" id="PTHR19288">
    <property type="entry name" value="4-NITROPHENYLPHOSPHATASE-RELATED"/>
    <property type="match status" value="1"/>
</dbReference>
<evidence type="ECO:0008006" key="3">
    <source>
        <dbReference type="Google" id="ProtNLM"/>
    </source>
</evidence>
<evidence type="ECO:0000313" key="2">
    <source>
        <dbReference type="Proteomes" id="UP000036867"/>
    </source>
</evidence>
<keyword evidence="2" id="KW-1185">Reference proteome</keyword>
<dbReference type="InterPro" id="IPR010021">
    <property type="entry name" value="PGPP1/Gep4"/>
</dbReference>
<protein>
    <recommendedName>
        <fullName evidence="3">YqeG family HAD IIIA-type phosphatase</fullName>
    </recommendedName>
</protein>
<dbReference type="Pfam" id="PF00702">
    <property type="entry name" value="Hydrolase"/>
    <property type="match status" value="1"/>
</dbReference>
<dbReference type="PANTHER" id="PTHR19288:SF25">
    <property type="entry name" value="PHOSPHATIDYLGLYCEROPHOSPHATASE GEP4, MITOCHONDRIAL"/>
    <property type="match status" value="1"/>
</dbReference>
<dbReference type="NCBIfam" id="TIGR01668">
    <property type="entry name" value="YqeG_hyp_ppase"/>
    <property type="match status" value="1"/>
</dbReference>
<dbReference type="AlphaFoldDB" id="A0A0M0LMF1"/>
<proteinExistence type="predicted"/>
<evidence type="ECO:0000313" key="1">
    <source>
        <dbReference type="EMBL" id="KOO52255.1"/>
    </source>
</evidence>
<dbReference type="InterPro" id="IPR036412">
    <property type="entry name" value="HAD-like_sf"/>
</dbReference>
<organism evidence="1 2">
    <name type="scientific">Viridibacillus arvi</name>
    <dbReference type="NCBI Taxonomy" id="263475"/>
    <lineage>
        <taxon>Bacteria</taxon>
        <taxon>Bacillati</taxon>
        <taxon>Bacillota</taxon>
        <taxon>Bacilli</taxon>
        <taxon>Bacillales</taxon>
        <taxon>Caryophanaceae</taxon>
        <taxon>Viridibacillus</taxon>
    </lineage>
</organism>
<dbReference type="GO" id="GO:0005737">
    <property type="term" value="C:cytoplasm"/>
    <property type="evidence" value="ECO:0007669"/>
    <property type="project" value="TreeGrafter"/>
</dbReference>
<reference evidence="2" key="1">
    <citation type="submission" date="2015-08" db="EMBL/GenBank/DDBJ databases">
        <title>Fjat-10028 dsm 16317.</title>
        <authorList>
            <person name="Liu B."/>
            <person name="Wang J."/>
            <person name="Zhu Y."/>
            <person name="Liu G."/>
            <person name="Chen Q."/>
            <person name="Chen Z."/>
            <person name="Lan J."/>
            <person name="Che J."/>
            <person name="Ge C."/>
            <person name="Shi H."/>
            <person name="Pan Z."/>
            <person name="Liu X."/>
        </authorList>
    </citation>
    <scope>NUCLEOTIDE SEQUENCE [LARGE SCALE GENOMIC DNA]</scope>
    <source>
        <strain evidence="2">DSM 16317</strain>
    </source>
</reference>
<accession>A0A0M0LMF1</accession>
<comment type="caution">
    <text evidence="1">The sequence shown here is derived from an EMBL/GenBank/DDBJ whole genome shotgun (WGS) entry which is preliminary data.</text>
</comment>
<dbReference type="NCBIfam" id="TIGR01662">
    <property type="entry name" value="HAD-SF-IIIA"/>
    <property type="match status" value="1"/>
</dbReference>
<name>A0A0M0LMF1_9BACL</name>
<dbReference type="PATRIC" id="fig|263475.3.peg.1968"/>
<dbReference type="RefSeq" id="WP_053416425.1">
    <property type="nucleotide sequence ID" value="NZ_LILB01000001.1"/>
</dbReference>
<dbReference type="Proteomes" id="UP000036867">
    <property type="component" value="Unassembled WGS sequence"/>
</dbReference>
<dbReference type="CDD" id="cd16416">
    <property type="entry name" value="HAD_BsYqeG-like"/>
    <property type="match status" value="1"/>
</dbReference>
<dbReference type="InterPro" id="IPR023214">
    <property type="entry name" value="HAD_sf"/>
</dbReference>
<dbReference type="GO" id="GO:0008962">
    <property type="term" value="F:phosphatidylglycerophosphatase activity"/>
    <property type="evidence" value="ECO:0007669"/>
    <property type="project" value="InterPro"/>
</dbReference>
<gene>
    <name evidence="1" type="ORF">AMD00_07565</name>
</gene>
<dbReference type="FunFam" id="3.40.50.1000:FF:000067">
    <property type="entry name" value="HAD phosphatase, family IIIA"/>
    <property type="match status" value="1"/>
</dbReference>
<dbReference type="EMBL" id="LILB01000001">
    <property type="protein sequence ID" value="KOO52255.1"/>
    <property type="molecule type" value="Genomic_DNA"/>
</dbReference>
<dbReference type="STRING" id="263475.AMD00_07565"/>
<dbReference type="Gene3D" id="3.40.50.1000">
    <property type="entry name" value="HAD superfamily/HAD-like"/>
    <property type="match status" value="1"/>
</dbReference>
<dbReference type="NCBIfam" id="TIGR01549">
    <property type="entry name" value="HAD-SF-IA-v1"/>
    <property type="match status" value="1"/>
</dbReference>
<dbReference type="InterPro" id="IPR006439">
    <property type="entry name" value="HAD-SF_hydro_IA"/>
</dbReference>
<sequence>MYNFLMPKEFVTSIYEITPDKLKQLGVRGIITDLDNTLVEWDRPDATEKLIEWLKTIREAGIQVMIVSNNKELRVKAFADPLELPYIFNARKPMGNAFKQALIRLSMQHHEVVMVGDQMLTDVLGGNRLRIHTILVKPVALSDGFVTRFNRMVERRVFNYLKKHGVKTWEE</sequence>
<dbReference type="GeneID" id="301135959"/>
<dbReference type="InterPro" id="IPR006549">
    <property type="entry name" value="HAD-SF_hydro_IIIA"/>
</dbReference>